<evidence type="ECO:0000256" key="3">
    <source>
        <dbReference type="ARBA" id="ARBA00022448"/>
    </source>
</evidence>
<evidence type="ECO:0000256" key="8">
    <source>
        <dbReference type="ARBA" id="ARBA00023065"/>
    </source>
</evidence>
<evidence type="ECO:0000256" key="4">
    <source>
        <dbReference type="ARBA" id="ARBA00022461"/>
    </source>
</evidence>
<dbReference type="GO" id="GO:0015280">
    <property type="term" value="F:ligand-gated sodium channel activity"/>
    <property type="evidence" value="ECO:0007669"/>
    <property type="project" value="TreeGrafter"/>
</dbReference>
<evidence type="ECO:0000256" key="13">
    <source>
        <dbReference type="SAM" id="Phobius"/>
    </source>
</evidence>
<feature type="transmembrane region" description="Helical" evidence="13">
    <location>
        <begin position="63"/>
        <end position="81"/>
    </location>
</feature>
<keyword evidence="8 12" id="KW-0406">Ion transport</keyword>
<evidence type="ECO:0000256" key="6">
    <source>
        <dbReference type="ARBA" id="ARBA00022989"/>
    </source>
</evidence>
<name>A0A8T0F0Z7_ARGBR</name>
<comment type="subcellular location">
    <subcellularLocation>
        <location evidence="1">Membrane</location>
        <topology evidence="1">Multi-pass membrane protein</topology>
    </subcellularLocation>
</comment>
<reference evidence="14" key="2">
    <citation type="submission" date="2020-06" db="EMBL/GenBank/DDBJ databases">
        <authorList>
            <person name="Sheffer M."/>
        </authorList>
    </citation>
    <scope>NUCLEOTIDE SEQUENCE</scope>
</reference>
<dbReference type="GO" id="GO:0005886">
    <property type="term" value="C:plasma membrane"/>
    <property type="evidence" value="ECO:0007669"/>
    <property type="project" value="TreeGrafter"/>
</dbReference>
<evidence type="ECO:0000256" key="10">
    <source>
        <dbReference type="ARBA" id="ARBA00023201"/>
    </source>
</evidence>
<proteinExistence type="inferred from homology"/>
<keyword evidence="10 12" id="KW-0739">Sodium transport</keyword>
<dbReference type="EMBL" id="JABXBU010001863">
    <property type="protein sequence ID" value="KAF8783544.1"/>
    <property type="molecule type" value="Genomic_DNA"/>
</dbReference>
<evidence type="ECO:0000256" key="9">
    <source>
        <dbReference type="ARBA" id="ARBA00023136"/>
    </source>
</evidence>
<accession>A0A8T0F0Z7</accession>
<dbReference type="PANTHER" id="PTHR11690">
    <property type="entry name" value="AMILORIDE-SENSITIVE SODIUM CHANNEL-RELATED"/>
    <property type="match status" value="1"/>
</dbReference>
<dbReference type="AlphaFoldDB" id="A0A8T0F0Z7"/>
<evidence type="ECO:0000313" key="14">
    <source>
        <dbReference type="EMBL" id="KAF8783544.1"/>
    </source>
</evidence>
<keyword evidence="5 12" id="KW-0812">Transmembrane</keyword>
<evidence type="ECO:0000256" key="11">
    <source>
        <dbReference type="ARBA" id="ARBA00023303"/>
    </source>
</evidence>
<evidence type="ECO:0000256" key="5">
    <source>
        <dbReference type="ARBA" id="ARBA00022692"/>
    </source>
</evidence>
<organism evidence="14 15">
    <name type="scientific">Argiope bruennichi</name>
    <name type="common">Wasp spider</name>
    <name type="synonym">Aranea bruennichi</name>
    <dbReference type="NCBI Taxonomy" id="94029"/>
    <lineage>
        <taxon>Eukaryota</taxon>
        <taxon>Metazoa</taxon>
        <taxon>Ecdysozoa</taxon>
        <taxon>Arthropoda</taxon>
        <taxon>Chelicerata</taxon>
        <taxon>Arachnida</taxon>
        <taxon>Araneae</taxon>
        <taxon>Araneomorphae</taxon>
        <taxon>Entelegynae</taxon>
        <taxon>Araneoidea</taxon>
        <taxon>Araneidae</taxon>
        <taxon>Argiope</taxon>
    </lineage>
</organism>
<dbReference type="OMA" id="ERRCINM"/>
<protein>
    <submittedName>
        <fullName evidence="14">Amiloride-sensitive sodium channel subunit like protein</fullName>
    </submittedName>
</protein>
<evidence type="ECO:0000313" key="15">
    <source>
        <dbReference type="Proteomes" id="UP000807504"/>
    </source>
</evidence>
<keyword evidence="4 12" id="KW-0894">Sodium channel</keyword>
<dbReference type="PANTHER" id="PTHR11690:SF248">
    <property type="entry name" value="PICKPOCKET 17, ISOFORM A"/>
    <property type="match status" value="1"/>
</dbReference>
<dbReference type="Proteomes" id="UP000807504">
    <property type="component" value="Unassembled WGS sequence"/>
</dbReference>
<keyword evidence="7" id="KW-0915">Sodium</keyword>
<sequence>MKQNFGKRVFKKKILRKKNGEFISRRPKRESEQLNLLGDFIANRLSAAGVSHAVKAPSPLRRAFWLLIVLLMGMGMAYMTYRVLQEYLAYPTVMRSKIFAVKDLEFPAVTVCSLNLVPKLFAKEAGLEYMEELERVLDSLPLYNISSIEKTRCLKDPLCYWSWFADECFCSKNPCETLYCYPDLNKSDEVCACSMLLCQWNGTSDACLIAQDHTGGVQCLCKYSFEYPLHRSPPERKPCEGPCNTIEQPELREAIDSLQTSADASVLLKRLKASTTDDVRDMERFYIPGVDVTNNYGMPYDNLILSCSYGPEPCRDIVTLYSPTYGKCYMFNYVGDSNDKDTPVKIAKQPGRMHGLQLYLQARKQDTLPLLSKDLGVRIVVHDPRSIPIASENGIDIRPRDMASISLEYLEINRLGQPWGICAADGQVLPNNYSGNPYIQSECESFCINEEIFRRCHCYHPRYLSAVVAPRPKIICATNDSNSVDRCFLSVVHDTDNGTVECNCPPACREKTYQLTTSASQLNPDFFRIVKKAKSLKTKDGRVSVTNSDVDFSLMGVQIFYNSFFISHVNETAIYSWESLIANIGGNMGLFLGLSLVTIVEVFEFVVDLVKKLIAPKNKDAFKSKINVENF</sequence>
<reference evidence="14" key="1">
    <citation type="journal article" date="2020" name="bioRxiv">
        <title>Chromosome-level reference genome of the European wasp spider Argiope bruennichi: a resource for studies on range expansion and evolutionary adaptation.</title>
        <authorList>
            <person name="Sheffer M.M."/>
            <person name="Hoppe A."/>
            <person name="Krehenwinkel H."/>
            <person name="Uhl G."/>
            <person name="Kuss A.W."/>
            <person name="Jensen L."/>
            <person name="Jensen C."/>
            <person name="Gillespie R.G."/>
            <person name="Hoff K.J."/>
            <person name="Prost S."/>
        </authorList>
    </citation>
    <scope>NUCLEOTIDE SEQUENCE</scope>
</reference>
<evidence type="ECO:0000256" key="1">
    <source>
        <dbReference type="ARBA" id="ARBA00004141"/>
    </source>
</evidence>
<dbReference type="InterPro" id="IPR001873">
    <property type="entry name" value="ENaC"/>
</dbReference>
<dbReference type="Pfam" id="PF00858">
    <property type="entry name" value="ASC"/>
    <property type="match status" value="1"/>
</dbReference>
<dbReference type="PRINTS" id="PR01078">
    <property type="entry name" value="AMINACHANNEL"/>
</dbReference>
<keyword evidence="3 12" id="KW-0813">Transport</keyword>
<evidence type="ECO:0000256" key="12">
    <source>
        <dbReference type="RuleBase" id="RU000679"/>
    </source>
</evidence>
<gene>
    <name evidence="14" type="ORF">HNY73_013693</name>
</gene>
<keyword evidence="6 13" id="KW-1133">Transmembrane helix</keyword>
<evidence type="ECO:0000256" key="2">
    <source>
        <dbReference type="ARBA" id="ARBA00007193"/>
    </source>
</evidence>
<comment type="similarity">
    <text evidence="2 12">Belongs to the amiloride-sensitive sodium channel (TC 1.A.6) family.</text>
</comment>
<dbReference type="Gene3D" id="2.60.470.10">
    <property type="entry name" value="Acid-sensing ion channels like domains"/>
    <property type="match status" value="1"/>
</dbReference>
<keyword evidence="15" id="KW-1185">Reference proteome</keyword>
<keyword evidence="11 12" id="KW-0407">Ion channel</keyword>
<comment type="caution">
    <text evidence="14">The sequence shown here is derived from an EMBL/GenBank/DDBJ whole genome shotgun (WGS) entry which is preliminary data.</text>
</comment>
<evidence type="ECO:0000256" key="7">
    <source>
        <dbReference type="ARBA" id="ARBA00023053"/>
    </source>
</evidence>
<keyword evidence="9 13" id="KW-0472">Membrane</keyword>
<dbReference type="OrthoDB" id="6426604at2759"/>
<dbReference type="Gene3D" id="1.10.287.770">
    <property type="entry name" value="YojJ-like"/>
    <property type="match status" value="1"/>
</dbReference>